<feature type="compositionally biased region" description="Low complexity" evidence="1">
    <location>
        <begin position="24"/>
        <end position="38"/>
    </location>
</feature>
<proteinExistence type="predicted"/>
<dbReference type="AlphaFoldDB" id="A0A0E9UT66"/>
<reference evidence="2" key="2">
    <citation type="journal article" date="2015" name="Fish Shellfish Immunol.">
        <title>Early steps in the European eel (Anguilla anguilla)-Vibrio vulnificus interaction in the gills: Role of the RtxA13 toxin.</title>
        <authorList>
            <person name="Callol A."/>
            <person name="Pajuelo D."/>
            <person name="Ebbesson L."/>
            <person name="Teles M."/>
            <person name="MacKenzie S."/>
            <person name="Amaro C."/>
        </authorList>
    </citation>
    <scope>NUCLEOTIDE SEQUENCE</scope>
</reference>
<evidence type="ECO:0000313" key="2">
    <source>
        <dbReference type="EMBL" id="JAH68936.1"/>
    </source>
</evidence>
<protein>
    <submittedName>
        <fullName evidence="2">Uncharacterized protein</fullName>
    </submittedName>
</protein>
<dbReference type="EMBL" id="GBXM01039641">
    <property type="protein sequence ID" value="JAH68936.1"/>
    <property type="molecule type" value="Transcribed_RNA"/>
</dbReference>
<sequence>MAPSCVAVSRAMSWGPMASPAKISTSAASPASCASSSA</sequence>
<evidence type="ECO:0000256" key="1">
    <source>
        <dbReference type="SAM" id="MobiDB-lite"/>
    </source>
</evidence>
<accession>A0A0E9UT66</accession>
<organism evidence="2">
    <name type="scientific">Anguilla anguilla</name>
    <name type="common">European freshwater eel</name>
    <name type="synonym">Muraena anguilla</name>
    <dbReference type="NCBI Taxonomy" id="7936"/>
    <lineage>
        <taxon>Eukaryota</taxon>
        <taxon>Metazoa</taxon>
        <taxon>Chordata</taxon>
        <taxon>Craniata</taxon>
        <taxon>Vertebrata</taxon>
        <taxon>Euteleostomi</taxon>
        <taxon>Actinopterygii</taxon>
        <taxon>Neopterygii</taxon>
        <taxon>Teleostei</taxon>
        <taxon>Anguilliformes</taxon>
        <taxon>Anguillidae</taxon>
        <taxon>Anguilla</taxon>
    </lineage>
</organism>
<feature type="region of interest" description="Disordered" evidence="1">
    <location>
        <begin position="17"/>
        <end position="38"/>
    </location>
</feature>
<name>A0A0E9UT66_ANGAN</name>
<reference evidence="2" key="1">
    <citation type="submission" date="2014-11" db="EMBL/GenBank/DDBJ databases">
        <authorList>
            <person name="Amaro Gonzalez C."/>
        </authorList>
    </citation>
    <scope>NUCLEOTIDE SEQUENCE</scope>
</reference>